<dbReference type="Gene3D" id="1.20.5.340">
    <property type="match status" value="1"/>
</dbReference>
<accession>A0A371I1E2</accession>
<dbReference type="Pfam" id="PF12507">
    <property type="entry name" value="HCMV_UL139"/>
    <property type="match status" value="1"/>
</dbReference>
<dbReference type="InterPro" id="IPR021042">
    <property type="entry name" value="Herpes_UL139_cytomegalovirus"/>
</dbReference>
<feature type="coiled-coil region" evidence="1">
    <location>
        <begin position="60"/>
        <end position="154"/>
    </location>
</feature>
<dbReference type="AlphaFoldDB" id="A0A371I1E2"/>
<gene>
    <name evidence="2" type="ORF">CR513_06859</name>
</gene>
<dbReference type="Proteomes" id="UP000257109">
    <property type="component" value="Unassembled WGS sequence"/>
</dbReference>
<dbReference type="EMBL" id="QJKJ01001192">
    <property type="protein sequence ID" value="RDY08855.1"/>
    <property type="molecule type" value="Genomic_DNA"/>
</dbReference>
<name>A0A371I1E2_MUCPR</name>
<evidence type="ECO:0000313" key="2">
    <source>
        <dbReference type="EMBL" id="RDY08855.1"/>
    </source>
</evidence>
<keyword evidence="3" id="KW-1185">Reference proteome</keyword>
<feature type="non-terminal residue" evidence="2">
    <location>
        <position position="1"/>
    </location>
</feature>
<evidence type="ECO:0000256" key="1">
    <source>
        <dbReference type="SAM" id="Coils"/>
    </source>
</evidence>
<dbReference type="OrthoDB" id="1903594at2759"/>
<reference evidence="2" key="1">
    <citation type="submission" date="2018-05" db="EMBL/GenBank/DDBJ databases">
        <title>Draft genome of Mucuna pruriens seed.</title>
        <authorList>
            <person name="Nnadi N.E."/>
            <person name="Vos R."/>
            <person name="Hasami M.H."/>
            <person name="Devisetty U.K."/>
            <person name="Aguiy J.C."/>
        </authorList>
    </citation>
    <scope>NUCLEOTIDE SEQUENCE [LARGE SCALE GENOMIC DNA]</scope>
    <source>
        <strain evidence="2">JCA_2017</strain>
    </source>
</reference>
<dbReference type="PANTHER" id="PTHR37214:SF2">
    <property type="entry name" value="CYTOMEGALOVIRUS UL139 PROTEIN"/>
    <property type="match status" value="1"/>
</dbReference>
<sequence length="217" mass="25303">MALSSAFHERLRQMDHTRIQRLSLLQAEKELQANKSRVLASKLAHIRATEQSCSLLDQKIASQRFKILALRSQIENLEAKYESLSQQLRSLKNEVEELEELREKRDSFYEVKRIEMKEFKEIAEKFVMKCKMEVQSLSNRVNELRSSFMELKSNSSYSSNSEIAAAEMRRLELLAEKDSVCRNIDYNYQIKAQLQKQLQSILMTQTQDKGSQVKSSS</sequence>
<evidence type="ECO:0000313" key="3">
    <source>
        <dbReference type="Proteomes" id="UP000257109"/>
    </source>
</evidence>
<organism evidence="2 3">
    <name type="scientific">Mucuna pruriens</name>
    <name type="common">Velvet bean</name>
    <name type="synonym">Dolichos pruriens</name>
    <dbReference type="NCBI Taxonomy" id="157652"/>
    <lineage>
        <taxon>Eukaryota</taxon>
        <taxon>Viridiplantae</taxon>
        <taxon>Streptophyta</taxon>
        <taxon>Embryophyta</taxon>
        <taxon>Tracheophyta</taxon>
        <taxon>Spermatophyta</taxon>
        <taxon>Magnoliopsida</taxon>
        <taxon>eudicotyledons</taxon>
        <taxon>Gunneridae</taxon>
        <taxon>Pentapetalae</taxon>
        <taxon>rosids</taxon>
        <taxon>fabids</taxon>
        <taxon>Fabales</taxon>
        <taxon>Fabaceae</taxon>
        <taxon>Papilionoideae</taxon>
        <taxon>50 kb inversion clade</taxon>
        <taxon>NPAAA clade</taxon>
        <taxon>indigoferoid/millettioid clade</taxon>
        <taxon>Phaseoleae</taxon>
        <taxon>Mucuna</taxon>
    </lineage>
</organism>
<dbReference type="PANTHER" id="PTHR37214">
    <property type="entry name" value="CYTOMEGALOVIRUS UL139 PROTEIN"/>
    <property type="match status" value="1"/>
</dbReference>
<keyword evidence="1" id="KW-0175">Coiled coil</keyword>
<protein>
    <submittedName>
        <fullName evidence="2">Uncharacterized protein</fullName>
    </submittedName>
</protein>
<comment type="caution">
    <text evidence="2">The sequence shown here is derived from an EMBL/GenBank/DDBJ whole genome shotgun (WGS) entry which is preliminary data.</text>
</comment>
<proteinExistence type="predicted"/>